<keyword evidence="2" id="KW-1185">Reference proteome</keyword>
<dbReference type="RefSeq" id="WP_128353256.1">
    <property type="nucleotide sequence ID" value="NZ_QMHN01000001.1"/>
</dbReference>
<evidence type="ECO:0000313" key="2">
    <source>
        <dbReference type="Proteomes" id="UP000284120"/>
    </source>
</evidence>
<dbReference type="Gene3D" id="2.60.40.1120">
    <property type="entry name" value="Carboxypeptidase-like, regulatory domain"/>
    <property type="match status" value="1"/>
</dbReference>
<dbReference type="EMBL" id="SAYW01000001">
    <property type="protein sequence ID" value="RWU09860.1"/>
    <property type="molecule type" value="Genomic_DNA"/>
</dbReference>
<dbReference type="AlphaFoldDB" id="A0A3S3PPK6"/>
<dbReference type="InterPro" id="IPR008969">
    <property type="entry name" value="CarboxyPept-like_regulatory"/>
</dbReference>
<protein>
    <submittedName>
        <fullName evidence="1">Carboxypeptidase regulatory-like domain-containing protein</fullName>
    </submittedName>
</protein>
<accession>A0A3S3PPK6</accession>
<dbReference type="SUPFAM" id="SSF49464">
    <property type="entry name" value="Carboxypeptidase regulatory domain-like"/>
    <property type="match status" value="1"/>
</dbReference>
<organism evidence="1 2">
    <name type="scientific">Pedobacter chitinilyticus</name>
    <dbReference type="NCBI Taxonomy" id="2233776"/>
    <lineage>
        <taxon>Bacteria</taxon>
        <taxon>Pseudomonadati</taxon>
        <taxon>Bacteroidota</taxon>
        <taxon>Sphingobacteriia</taxon>
        <taxon>Sphingobacteriales</taxon>
        <taxon>Sphingobacteriaceae</taxon>
        <taxon>Pedobacter</taxon>
    </lineage>
</organism>
<dbReference type="GO" id="GO:0004180">
    <property type="term" value="F:carboxypeptidase activity"/>
    <property type="evidence" value="ECO:0007669"/>
    <property type="project" value="UniProtKB-KW"/>
</dbReference>
<evidence type="ECO:0000313" key="1">
    <source>
        <dbReference type="EMBL" id="RWU09860.1"/>
    </source>
</evidence>
<sequence length="321" mass="34390">MMYNRLLLIALIFAGCSKKPQGEPNQGWGKQPDLIPISGQVTLNVAANEPFVNVMGDAKPALPNFPSLEVKKGFLRGYVADMTGKPLEGAYIGIRATVGTTNGAHAVSNANGYYEISLPYGAITYYAAGYEKDYGQGKAVMGLFPADDNTTGFASENGQVKNFVLQSYGLAKKSEVAAQPSNSTNYYGGAISFDYNIDWDGNIPEYLPKNGTIEVTLTPDGPGIFGENKTFVIKKNIGIAALTALNIPVGKYAISAKLADGTVLKMQETGTYAGSFPFWGLKPSGPTATATVMFTPIFQYTTQMAVAHKSNWQSLNIKLSR</sequence>
<proteinExistence type="predicted"/>
<dbReference type="PROSITE" id="PS51257">
    <property type="entry name" value="PROKAR_LIPOPROTEIN"/>
    <property type="match status" value="1"/>
</dbReference>
<keyword evidence="1" id="KW-0378">Hydrolase</keyword>
<comment type="caution">
    <text evidence="1">The sequence shown here is derived from an EMBL/GenBank/DDBJ whole genome shotgun (WGS) entry which is preliminary data.</text>
</comment>
<keyword evidence="1" id="KW-0645">Protease</keyword>
<gene>
    <name evidence="1" type="ORF">DPV69_00500</name>
</gene>
<reference evidence="1 2" key="1">
    <citation type="submission" date="2018-06" db="EMBL/GenBank/DDBJ databases">
        <title>Pedobacter endophyticus sp. nov., an endophytic bacterium isolated from a leaf of Triticum aestivum.</title>
        <authorList>
            <person name="Zhang L."/>
        </authorList>
    </citation>
    <scope>NUCLEOTIDE SEQUENCE [LARGE SCALE GENOMIC DNA]</scope>
    <source>
        <strain evidence="1 2">CM134L-2</strain>
    </source>
</reference>
<dbReference type="OrthoDB" id="799083at2"/>
<name>A0A3S3PPK6_9SPHI</name>
<dbReference type="Proteomes" id="UP000284120">
    <property type="component" value="Unassembled WGS sequence"/>
</dbReference>
<keyword evidence="1" id="KW-0121">Carboxypeptidase</keyword>